<organism evidence="1 2">
    <name type="scientific">Eretmocerus hayati</name>
    <dbReference type="NCBI Taxonomy" id="131215"/>
    <lineage>
        <taxon>Eukaryota</taxon>
        <taxon>Metazoa</taxon>
        <taxon>Ecdysozoa</taxon>
        <taxon>Arthropoda</taxon>
        <taxon>Hexapoda</taxon>
        <taxon>Insecta</taxon>
        <taxon>Pterygota</taxon>
        <taxon>Neoptera</taxon>
        <taxon>Endopterygota</taxon>
        <taxon>Hymenoptera</taxon>
        <taxon>Apocrita</taxon>
        <taxon>Proctotrupomorpha</taxon>
        <taxon>Chalcidoidea</taxon>
        <taxon>Aphelinidae</taxon>
        <taxon>Aphelininae</taxon>
        <taxon>Eretmocerus</taxon>
    </lineage>
</organism>
<dbReference type="EMBL" id="CM056744">
    <property type="protein sequence ID" value="KAJ8666012.1"/>
    <property type="molecule type" value="Genomic_DNA"/>
</dbReference>
<sequence length="346" mass="37947">MASSPESVAEFEMDQGSLNEELQRGFDVTLYTEFTWKGISDFHLSQKCGGQTVMLNVVDDVITITTPDGFVYEMGLLVDTNRPENPPPVDNNSENEDLLELEVRDEDEFGDIETGAGEEPEISPVVENLGAVVDAEESRADEIAGDRRDDRIADLQKSVDQLSSQVASVMSITKRSLETNMKSRSDILKDSSVHTAQIKALATTVKSNAEKIKVVSDKCDSMSASLSSGAGTARSGLENMCTDGSSVRTTPQRTIEVPSTSGMRSVISQTPGLTDDRRSTDTEVVDSLVSSEFLKPPKFTRCYKLGETSQWTFFIDKFISELVTRGCRAIDKQLNLLCPVRNLSNM</sequence>
<keyword evidence="2" id="KW-1185">Reference proteome</keyword>
<comment type="caution">
    <text evidence="1">The sequence shown here is derived from an EMBL/GenBank/DDBJ whole genome shotgun (WGS) entry which is preliminary data.</text>
</comment>
<reference evidence="1" key="1">
    <citation type="submission" date="2023-04" db="EMBL/GenBank/DDBJ databases">
        <title>A chromosome-level genome assembly of the parasitoid wasp Eretmocerus hayati.</title>
        <authorList>
            <person name="Zhong Y."/>
            <person name="Liu S."/>
            <person name="Liu Y."/>
        </authorList>
    </citation>
    <scope>NUCLEOTIDE SEQUENCE</scope>
    <source>
        <strain evidence="1">ZJU_SS_LIU_2023</strain>
    </source>
</reference>
<dbReference type="Proteomes" id="UP001239111">
    <property type="component" value="Chromosome 4"/>
</dbReference>
<evidence type="ECO:0000313" key="1">
    <source>
        <dbReference type="EMBL" id="KAJ8666012.1"/>
    </source>
</evidence>
<name>A0ACC2N6S4_9HYME</name>
<protein>
    <submittedName>
        <fullName evidence="1">Uncharacterized protein</fullName>
    </submittedName>
</protein>
<proteinExistence type="predicted"/>
<evidence type="ECO:0000313" key="2">
    <source>
        <dbReference type="Proteomes" id="UP001239111"/>
    </source>
</evidence>
<gene>
    <name evidence="1" type="ORF">QAD02_007674</name>
</gene>
<accession>A0ACC2N6S4</accession>